<dbReference type="SMART" id="SM00347">
    <property type="entry name" value="HTH_MARR"/>
    <property type="match status" value="1"/>
</dbReference>
<dbReference type="InterPro" id="IPR039422">
    <property type="entry name" value="MarR/SlyA-like"/>
</dbReference>
<dbReference type="RefSeq" id="WP_209466038.1">
    <property type="nucleotide sequence ID" value="NZ_JAGGLG010000008.1"/>
</dbReference>
<evidence type="ECO:0000256" key="1">
    <source>
        <dbReference type="ARBA" id="ARBA00023015"/>
    </source>
</evidence>
<comment type="caution">
    <text evidence="5">The sequence shown here is derived from an EMBL/GenBank/DDBJ whole genome shotgun (WGS) entry which is preliminary data.</text>
</comment>
<feature type="domain" description="HTH marR-type" evidence="4">
    <location>
        <begin position="18"/>
        <end position="150"/>
    </location>
</feature>
<proteinExistence type="predicted"/>
<dbReference type="PROSITE" id="PS01117">
    <property type="entry name" value="HTH_MARR_1"/>
    <property type="match status" value="1"/>
</dbReference>
<reference evidence="5 6" key="1">
    <citation type="submission" date="2021-03" db="EMBL/GenBank/DDBJ databases">
        <title>Genomic Encyclopedia of Type Strains, Phase IV (KMG-IV): sequencing the most valuable type-strain genomes for metagenomic binning, comparative biology and taxonomic classification.</title>
        <authorList>
            <person name="Goeker M."/>
        </authorList>
    </citation>
    <scope>NUCLEOTIDE SEQUENCE [LARGE SCALE GENOMIC DNA]</scope>
    <source>
        <strain evidence="5 6">DSM 27138</strain>
    </source>
</reference>
<evidence type="ECO:0000313" key="6">
    <source>
        <dbReference type="Proteomes" id="UP001519289"/>
    </source>
</evidence>
<protein>
    <submittedName>
        <fullName evidence="5">DNA-binding MarR family transcriptional regulator</fullName>
    </submittedName>
</protein>
<dbReference type="SUPFAM" id="SSF46785">
    <property type="entry name" value="Winged helix' DNA-binding domain"/>
    <property type="match status" value="1"/>
</dbReference>
<dbReference type="PRINTS" id="PR00598">
    <property type="entry name" value="HTHMARR"/>
</dbReference>
<dbReference type="EMBL" id="JAGGLG010000008">
    <property type="protein sequence ID" value="MBP2017895.1"/>
    <property type="molecule type" value="Genomic_DNA"/>
</dbReference>
<dbReference type="PANTHER" id="PTHR33164">
    <property type="entry name" value="TRANSCRIPTIONAL REGULATOR, MARR FAMILY"/>
    <property type="match status" value="1"/>
</dbReference>
<dbReference type="Gene3D" id="1.10.10.10">
    <property type="entry name" value="Winged helix-like DNA-binding domain superfamily/Winged helix DNA-binding domain"/>
    <property type="match status" value="1"/>
</dbReference>
<sequence>MKGLRQQADSAPADRFTPENILPLLQTIADLVEKRCHRFLSRNYGLTMPQYQLLLAAMYGEATTLGSLADELNCSRGNLTGVADRLERDGWLVRERSTEDRRVVNIRLTEKGMKVWEIKNALAKEMAEIAKIWSPDETAIMLRALERLYGELKGEAPRTASEPPKTEAM</sequence>
<gene>
    <name evidence="5" type="ORF">J2Z79_001281</name>
</gene>
<dbReference type="InterPro" id="IPR036388">
    <property type="entry name" value="WH-like_DNA-bd_sf"/>
</dbReference>
<dbReference type="Pfam" id="PF01047">
    <property type="entry name" value="MarR"/>
    <property type="match status" value="1"/>
</dbReference>
<name>A0ABS4JSD2_9FIRM</name>
<evidence type="ECO:0000313" key="5">
    <source>
        <dbReference type="EMBL" id="MBP2017895.1"/>
    </source>
</evidence>
<dbReference type="InterPro" id="IPR036390">
    <property type="entry name" value="WH_DNA-bd_sf"/>
</dbReference>
<dbReference type="InterPro" id="IPR000835">
    <property type="entry name" value="HTH_MarR-typ"/>
</dbReference>
<dbReference type="GO" id="GO:0003677">
    <property type="term" value="F:DNA binding"/>
    <property type="evidence" value="ECO:0007669"/>
    <property type="project" value="UniProtKB-KW"/>
</dbReference>
<accession>A0ABS4JSD2</accession>
<keyword evidence="1" id="KW-0805">Transcription regulation</keyword>
<dbReference type="Proteomes" id="UP001519289">
    <property type="component" value="Unassembled WGS sequence"/>
</dbReference>
<keyword evidence="2 5" id="KW-0238">DNA-binding</keyword>
<dbReference type="InterPro" id="IPR023187">
    <property type="entry name" value="Tscrpt_reg_MarR-type_CS"/>
</dbReference>
<keyword evidence="3" id="KW-0804">Transcription</keyword>
<keyword evidence="6" id="KW-1185">Reference proteome</keyword>
<dbReference type="PANTHER" id="PTHR33164:SF43">
    <property type="entry name" value="HTH-TYPE TRANSCRIPTIONAL REPRESSOR YETL"/>
    <property type="match status" value="1"/>
</dbReference>
<evidence type="ECO:0000256" key="3">
    <source>
        <dbReference type="ARBA" id="ARBA00023163"/>
    </source>
</evidence>
<evidence type="ECO:0000256" key="2">
    <source>
        <dbReference type="ARBA" id="ARBA00023125"/>
    </source>
</evidence>
<organism evidence="5 6">
    <name type="scientific">Symbiobacterium terraclitae</name>
    <dbReference type="NCBI Taxonomy" id="557451"/>
    <lineage>
        <taxon>Bacteria</taxon>
        <taxon>Bacillati</taxon>
        <taxon>Bacillota</taxon>
        <taxon>Clostridia</taxon>
        <taxon>Eubacteriales</taxon>
        <taxon>Symbiobacteriaceae</taxon>
        <taxon>Symbiobacterium</taxon>
    </lineage>
</organism>
<dbReference type="PROSITE" id="PS50995">
    <property type="entry name" value="HTH_MARR_2"/>
    <property type="match status" value="1"/>
</dbReference>
<evidence type="ECO:0000259" key="4">
    <source>
        <dbReference type="PROSITE" id="PS50995"/>
    </source>
</evidence>